<dbReference type="PROSITE" id="PS50222">
    <property type="entry name" value="EF_HAND_2"/>
    <property type="match status" value="1"/>
</dbReference>
<keyword evidence="8" id="KW-1185">Reference proteome</keyword>
<dbReference type="Gene3D" id="3.40.50.150">
    <property type="entry name" value="Vaccinia Virus protein VP39"/>
    <property type="match status" value="1"/>
</dbReference>
<reference evidence="6" key="1">
    <citation type="submission" date="2022-10" db="EMBL/GenBank/DDBJ databases">
        <authorList>
            <person name="Chen Y."/>
            <person name="Dougan E. K."/>
            <person name="Chan C."/>
            <person name="Rhodes N."/>
            <person name="Thang M."/>
        </authorList>
    </citation>
    <scope>NUCLEOTIDE SEQUENCE</scope>
</reference>
<dbReference type="InterPro" id="IPR001611">
    <property type="entry name" value="Leu-rich_rpt"/>
</dbReference>
<feature type="compositionally biased region" description="Basic residues" evidence="4">
    <location>
        <begin position="1391"/>
        <end position="1407"/>
    </location>
</feature>
<feature type="non-terminal residue" evidence="6">
    <location>
        <position position="3908"/>
    </location>
</feature>
<name>A0A9P1GT96_9DINO</name>
<dbReference type="SUPFAM" id="SSF47473">
    <property type="entry name" value="EF-hand"/>
    <property type="match status" value="1"/>
</dbReference>
<dbReference type="GO" id="GO:0005509">
    <property type="term" value="F:calcium ion binding"/>
    <property type="evidence" value="ECO:0007669"/>
    <property type="project" value="InterPro"/>
</dbReference>
<evidence type="ECO:0000256" key="2">
    <source>
        <dbReference type="ARBA" id="ARBA00022837"/>
    </source>
</evidence>
<dbReference type="Gene3D" id="3.40.50.300">
    <property type="entry name" value="P-loop containing nucleotide triphosphate hydrolases"/>
    <property type="match status" value="1"/>
</dbReference>
<dbReference type="SUPFAM" id="SSF50985">
    <property type="entry name" value="RCC1/BLIP-II"/>
    <property type="match status" value="1"/>
</dbReference>
<feature type="compositionally biased region" description="Basic and acidic residues" evidence="4">
    <location>
        <begin position="1666"/>
        <end position="1686"/>
    </location>
</feature>
<dbReference type="PROSITE" id="PS00018">
    <property type="entry name" value="EF_HAND_1"/>
    <property type="match status" value="1"/>
</dbReference>
<dbReference type="PANTHER" id="PTHR45622">
    <property type="entry name" value="UBIQUITIN-PROTEIN LIGASE E3A-RELATED"/>
    <property type="match status" value="1"/>
</dbReference>
<feature type="compositionally biased region" description="Low complexity" evidence="4">
    <location>
        <begin position="1733"/>
        <end position="1744"/>
    </location>
</feature>
<feature type="domain" description="EF-hand" evidence="5">
    <location>
        <begin position="3595"/>
        <end position="3626"/>
    </location>
</feature>
<evidence type="ECO:0000313" key="7">
    <source>
        <dbReference type="EMBL" id="CAL1174286.1"/>
    </source>
</evidence>
<feature type="compositionally biased region" description="Basic and acidic residues" evidence="4">
    <location>
        <begin position="1749"/>
        <end position="1759"/>
    </location>
</feature>
<dbReference type="EMBL" id="CAMXCT010006841">
    <property type="protein sequence ID" value="CAI4020911.1"/>
    <property type="molecule type" value="Genomic_DNA"/>
</dbReference>
<dbReference type="InterPro" id="IPR009091">
    <property type="entry name" value="RCC1/BLIP-II"/>
</dbReference>
<accession>A0A9P1GT96</accession>
<feature type="region of interest" description="Disordered" evidence="4">
    <location>
        <begin position="1561"/>
        <end position="1607"/>
    </location>
</feature>
<proteinExistence type="predicted"/>
<feature type="compositionally biased region" description="Basic and acidic residues" evidence="4">
    <location>
        <begin position="1365"/>
        <end position="1390"/>
    </location>
</feature>
<keyword evidence="2" id="KW-0106">Calcium</keyword>
<feature type="repeat" description="RCC1" evidence="3">
    <location>
        <begin position="926"/>
        <end position="966"/>
    </location>
</feature>
<dbReference type="InterPro" id="IPR018247">
    <property type="entry name" value="EF_Hand_1_Ca_BS"/>
</dbReference>
<dbReference type="InterPro" id="IPR000408">
    <property type="entry name" value="Reg_chr_condens"/>
</dbReference>
<feature type="compositionally biased region" description="Basic and acidic residues" evidence="4">
    <location>
        <begin position="3394"/>
        <end position="3417"/>
    </location>
</feature>
<dbReference type="InterPro" id="IPR029063">
    <property type="entry name" value="SAM-dependent_MTases_sf"/>
</dbReference>
<gene>
    <name evidence="6" type="ORF">C1SCF055_LOCUS45289</name>
</gene>
<dbReference type="InterPro" id="IPR002048">
    <property type="entry name" value="EF_hand_dom"/>
</dbReference>
<feature type="compositionally biased region" description="Polar residues" evidence="4">
    <location>
        <begin position="1942"/>
        <end position="1952"/>
    </location>
</feature>
<dbReference type="InterPro" id="IPR003593">
    <property type="entry name" value="AAA+_ATPase"/>
</dbReference>
<evidence type="ECO:0000256" key="3">
    <source>
        <dbReference type="PROSITE-ProRule" id="PRU00235"/>
    </source>
</evidence>
<dbReference type="InterPro" id="IPR032675">
    <property type="entry name" value="LRR_dom_sf"/>
</dbReference>
<dbReference type="SUPFAM" id="SSF52540">
    <property type="entry name" value="P-loop containing nucleoside triphosphate hydrolases"/>
    <property type="match status" value="1"/>
</dbReference>
<comment type="caution">
    <text evidence="6">The sequence shown here is derived from an EMBL/GenBank/DDBJ whole genome shotgun (WGS) entry which is preliminary data.</text>
</comment>
<dbReference type="SMART" id="SM00368">
    <property type="entry name" value="LRR_RI"/>
    <property type="match status" value="2"/>
</dbReference>
<dbReference type="SMART" id="SM00382">
    <property type="entry name" value="AAA"/>
    <property type="match status" value="1"/>
</dbReference>
<organism evidence="6">
    <name type="scientific">Cladocopium goreaui</name>
    <dbReference type="NCBI Taxonomy" id="2562237"/>
    <lineage>
        <taxon>Eukaryota</taxon>
        <taxon>Sar</taxon>
        <taxon>Alveolata</taxon>
        <taxon>Dinophyceae</taxon>
        <taxon>Suessiales</taxon>
        <taxon>Symbiodiniaceae</taxon>
        <taxon>Cladocopium</taxon>
    </lineage>
</organism>
<dbReference type="PROSITE" id="PS50012">
    <property type="entry name" value="RCC1_3"/>
    <property type="match status" value="1"/>
</dbReference>
<feature type="compositionally biased region" description="Basic and acidic residues" evidence="4">
    <location>
        <begin position="1954"/>
        <end position="1966"/>
    </location>
</feature>
<dbReference type="PROSITE" id="PS51450">
    <property type="entry name" value="LRR"/>
    <property type="match status" value="1"/>
</dbReference>
<evidence type="ECO:0000313" key="8">
    <source>
        <dbReference type="Proteomes" id="UP001152797"/>
    </source>
</evidence>
<feature type="compositionally biased region" description="Basic residues" evidence="4">
    <location>
        <begin position="1702"/>
        <end position="1711"/>
    </location>
</feature>
<feature type="compositionally biased region" description="Basic and acidic residues" evidence="4">
    <location>
        <begin position="1341"/>
        <end position="1354"/>
    </location>
</feature>
<dbReference type="InterPro" id="IPR027417">
    <property type="entry name" value="P-loop_NTPase"/>
</dbReference>
<dbReference type="PANTHER" id="PTHR45622:SF70">
    <property type="entry name" value="SECRETION-REGULATING GUANINE NUCLEOTIDE EXCHANGE FACTOR"/>
    <property type="match status" value="1"/>
</dbReference>
<evidence type="ECO:0000256" key="1">
    <source>
        <dbReference type="ARBA" id="ARBA00022737"/>
    </source>
</evidence>
<dbReference type="Pfam" id="PF13540">
    <property type="entry name" value="RCC1_2"/>
    <property type="match status" value="4"/>
</dbReference>
<dbReference type="GO" id="GO:0005737">
    <property type="term" value="C:cytoplasm"/>
    <property type="evidence" value="ECO:0007669"/>
    <property type="project" value="TreeGrafter"/>
</dbReference>
<evidence type="ECO:0000313" key="6">
    <source>
        <dbReference type="EMBL" id="CAI4020911.1"/>
    </source>
</evidence>
<feature type="region of interest" description="Disordered" evidence="4">
    <location>
        <begin position="1267"/>
        <end position="1423"/>
    </location>
</feature>
<dbReference type="SUPFAM" id="SSF52047">
    <property type="entry name" value="RNI-like"/>
    <property type="match status" value="1"/>
</dbReference>
<evidence type="ECO:0000259" key="5">
    <source>
        <dbReference type="PROSITE" id="PS50222"/>
    </source>
</evidence>
<feature type="region of interest" description="Disordered" evidence="4">
    <location>
        <begin position="3387"/>
        <end position="3417"/>
    </location>
</feature>
<dbReference type="Gene3D" id="2.130.10.30">
    <property type="entry name" value="Regulator of chromosome condensation 1/beta-lactamase-inhibitor protein II"/>
    <property type="match status" value="2"/>
</dbReference>
<feature type="compositionally biased region" description="Basic residues" evidence="4">
    <location>
        <begin position="1775"/>
        <end position="1788"/>
    </location>
</feature>
<keyword evidence="1" id="KW-0677">Repeat</keyword>
<dbReference type="Gene3D" id="3.80.10.10">
    <property type="entry name" value="Ribonuclease Inhibitor"/>
    <property type="match status" value="1"/>
</dbReference>
<dbReference type="PROSITE" id="PS00626">
    <property type="entry name" value="RCC1_2"/>
    <property type="match status" value="1"/>
</dbReference>
<dbReference type="EMBL" id="CAMXCT020006841">
    <property type="protein sequence ID" value="CAL1174286.1"/>
    <property type="molecule type" value="Genomic_DNA"/>
</dbReference>
<feature type="compositionally biased region" description="Pro residues" evidence="4">
    <location>
        <begin position="1294"/>
        <end position="1303"/>
    </location>
</feature>
<feature type="compositionally biased region" description="Low complexity" evidence="4">
    <location>
        <begin position="1812"/>
        <end position="1828"/>
    </location>
</feature>
<dbReference type="SUPFAM" id="SSF53335">
    <property type="entry name" value="S-adenosyl-L-methionine-dependent methyltransferases"/>
    <property type="match status" value="1"/>
</dbReference>
<dbReference type="Proteomes" id="UP001152797">
    <property type="component" value="Unassembled WGS sequence"/>
</dbReference>
<feature type="region of interest" description="Disordered" evidence="4">
    <location>
        <begin position="1621"/>
        <end position="1717"/>
    </location>
</feature>
<dbReference type="InterPro" id="IPR051709">
    <property type="entry name" value="Ub-ligase/GTPase-reg"/>
</dbReference>
<dbReference type="EMBL" id="CAMXCT030006841">
    <property type="protein sequence ID" value="CAL4808223.1"/>
    <property type="molecule type" value="Genomic_DNA"/>
</dbReference>
<feature type="region of interest" description="Disordered" evidence="4">
    <location>
        <begin position="740"/>
        <end position="765"/>
    </location>
</feature>
<feature type="region of interest" description="Disordered" evidence="4">
    <location>
        <begin position="1733"/>
        <end position="1860"/>
    </location>
</feature>
<feature type="region of interest" description="Disordered" evidence="4">
    <location>
        <begin position="1937"/>
        <end position="1966"/>
    </location>
</feature>
<feature type="compositionally biased region" description="Low complexity" evidence="4">
    <location>
        <begin position="1312"/>
        <end position="1335"/>
    </location>
</feature>
<evidence type="ECO:0000256" key="4">
    <source>
        <dbReference type="SAM" id="MobiDB-lite"/>
    </source>
</evidence>
<reference evidence="7" key="2">
    <citation type="submission" date="2024-04" db="EMBL/GenBank/DDBJ databases">
        <authorList>
            <person name="Chen Y."/>
            <person name="Shah S."/>
            <person name="Dougan E. K."/>
            <person name="Thang M."/>
            <person name="Chan C."/>
        </authorList>
    </citation>
    <scope>NUCLEOTIDE SEQUENCE [LARGE SCALE GENOMIC DNA]</scope>
</reference>
<protein>
    <recommendedName>
        <fullName evidence="5">EF-hand domain-containing protein</fullName>
    </recommendedName>
</protein>
<dbReference type="InterPro" id="IPR011992">
    <property type="entry name" value="EF-hand-dom_pair"/>
</dbReference>
<dbReference type="OrthoDB" id="120976at2759"/>
<feature type="compositionally biased region" description="Low complexity" evidence="4">
    <location>
        <begin position="1649"/>
        <end position="1659"/>
    </location>
</feature>
<dbReference type="Pfam" id="PF13516">
    <property type="entry name" value="LRR_6"/>
    <property type="match status" value="1"/>
</dbReference>
<sequence length="3908" mass="433154">VRKFHARSLGVDLGCQLLTVNGKKVRWEALELLKGEKDLALESLAPPYLLRLRQSGPKLLCHQGCNAMCDGGHVMKAQYCGGVLCPEGHALKCLPSPEAEQCCESCGVQLEDEMILGCPQCLEDHVRLPSSNDKYNLLCFRCGWRLSVKNMSGEDSPYKSRGEVHCKDCGRSIMEQDEEFAGHPDARRFYHCPSCWEDGIKEDRCYFCSIRHLACPKAHRMVPCLKSPFFEDLECLECHSELFPREAAYHCGNCWWNGKRSSRCESCGSLKQLMYCIDPNARLQVVAGDAAKADVTWGAAFEPLGHSMVCCGEDTEMEVDIAMKLRGLIYPLGARMSLSSIFNFCEATVISLHETGKYVLRLDGRSGKQLLFEPDLGNHVAAGVWRYGVGQKLMVFVEGKWRELRVHKVSTYGNQHILEEVGKQLRWEIDLNSFNHSPAWLPLDDWWLELRRWEDMLLCSLGASDVFTAQPLDILTLSWPLADGKSICADPGIGIFSKVPDVDPSSKAEDVFFCLWSQLLRSTTQRSQGRHQGYATAAAPVLLLGPVGSGKTQLLRRLALEAIVAHDGEMVPLLVTATQLFLGTCISARASNEALYQRRLMRRSAQDSQDLGTNRFQSADFLVIYISNLAWQVTTRQPGMAFGAQSPTTRFLRQALHSRRLLLLVDDLHLIPMKMQTQLLQGLYRLNGMGLRVVVAGSPPPEVFVSFPATEVEPEEEDAPGELQLKTPLRKTMAGLDLLDGGDAPKKEHHRKTLASSDSSNEVEKDIFKTKKTKTLPVREEIGKPAGKDQNGCNHMVLLRSDGNAVACGDNVHGQCDIPRLDEGMSYTQVSAGDCHTVLLRSDGHAVVCGGNLDGQCAIPLLDSGASYTQVFAGFEHTVLLRSDGSAVACGDDEEGQCQIPPLDEGTSYTQVSAGTTHTVLLRSDGNAVACGNNEDGQCDIPPLDAGMSYTQVSAGGDHTVLLRSDGSAIACGNNLFGQVDIPQLEQGICYTQVSAGMTHTVLLRSDGCAVACGNNIPGQCDIPPLNEGVVYTQVSAGGVFTVFLQSNGVAVASGFNEDIPSTEAGTCYVGDMPLARDFVVQLDFVHQDGAIKLTCSSPMTGEEFLHLNVGLSDLAWDTHKLLARELNVNLQTLKVVLPDGQLLASTCHATPKATMANEQDFWWLPQETPTPRQPPRRLWLCPPRPSERLSRAKLRLGAISNSPEEVIEEAQAAPEPGDTWCTACCAWESLGSELCSPWHSRALRHVATEQVETLVRSVRALRNLSSSLKSAETSRAAEKERSGASRSQAARPVLPPPPPPPVKDTVKEQPESSSGSESPSAEEGGNEAAATAAKSKAKKPSREREEPEREEATKSPVRPVSPDRPPRTEEERNREERPAEDRDRREGEKKAKKKKKDRDRTRRGNRAGRPQGPRRARPEMRKHSYPEGAEFSHADFASWEQLTILKGQVVEVELTDSAGDFPADLWAGFLVTKVELGLEGDMILHVKSLGCDDVEATKWLSTNFNRRPGCLHLCHSYPCEVDGDFTLHVTRLRVFSMEGFARDYITAGMKKQMKKWSDSMEDELGAPSHGLDITVPGREDSGWEEVEPMRASAKAQPPHPQDLDEERISAQKRQELRKRLDDAKAKMSQGPGAGAGTDAVPPQGPSKEPASPLYSPSPLEEEEALVDRRKGALRDAPRRSAHEGLTEEELMTGGEKEKGKKEKKRKRSRDRGKAGVLAIKDISTGSLQAQLLSQAAKAAQEKAGMIQGEKEKAKKKDPGALLVRLLQQATGGDKKKKKKKKKRKRAHSSGLPQGSRDSQKRRRQRDGSGDPGSSPSSSSGSGQTSGSELNSEDALGESSSSSEDLRMEPPLRKRAREKPGSVLQLLVEHARAQLDQSAKVTVGREEDKNYMTGVKLSSYFSIIIRPRQLELLPLEETSAAGPQLVLQAPARAVAAGAKVQDGQTGNRTQKGSPRKEEEEKAKAEADEALGAEGLGAPPVFVGAGIKDLKSAIPCCTTYRSMGCVLAWCLIHSADAGDLIFRIPQWMKAWRGFTAAANLSAARGRNSVFPFREGDLSTFTAQFNKFSLEEVVSPEVVETWSSCAWLYNTISALNKLAGYKGSPYIGRWTSSERTAAQSMRRAIERRCARDVVNMTLTEAAWQKELSGKQIGYNGEEVSVCQQLSWEQVIPSLPPEEHGGSIETLHWVSPRTREFLLNPSLLLKEHSEVQLPNLPGKIHVKAEDKMSIAHELVRRNICTCVPLDAVYQVGSQKVLNGLFGVKKPTCLSSGAPILRLIMNLTGSNSTQHQLEGGASNLPSVTSWQSLVIEQGQSLEMFQSDMSSAFYLFKVPPCWHRHLAFNVVTSEEELMGKGRRLFALCCSVLPMGWLNSVSIMQEVSENILKHGQLNPYNQVSRSNPLPKWFTEILAEATEADRSWWHVYLDNFCACERVESHTAAVAGALCHEAAEAAWQAAGVVSSEKKRVSAASYINELGAEVDGDSGALGVSTQKLLKLALATLWMLAGSDLGKKQAQVIAGRWIFVLQFRRPAMGFLQEAWKVTSGAHLAKRDIKEKAKGEFLALILASPLLHCNMGATVAKQIVCTDASEKAGAVGYAQALTEEGDDFIRAQSKLQGPGDGQPIPVLIVSLFNGIGGSFRAYDVLSLVPAGRIAVEIDEGANRICARRWPGTIFVKDVKKVDRETVRSWSRRFLDIEEVHIWAGFPCADLSSAKYGRQNLLGPCSSLFYEGPRVEQLVKEEFGSAVKVKHVYENVASMDREACAQISAELEEKPYFLNPEQAVPMKRPRLAWSTEKVEGCLPGVEVTPKQHWNEVEAWAPYPSTAQWIRPGFHWEGESFGKTFPTCMKSIPRKQPPPKPAGIQKCSFECLERWAEDSFRYPPYQYSWEFLLTDDKSWRLLDPEEKELVRSLAAYELNCGNLEMCCILFAAIPTYKRCPYGHRQAPGFDNASRLFVSFLTLIPLGLDPIHSGETKRLIIKAYLQDSKLFESFLSVQSAPFLELLLSYTEMSILHPEAEVLAPGTPLRSSLRSSLGRSSHRDSIMSTARVSLPFLVQAKKEVQPVLGPILRGASGVLDELFTASCMQTVKSIEEMKMERGGRKAPELEGGHLKLTLRLLALKACENGSDRLEEEEANYVVEYGGSSQSMYLWRELQPLMKSGHFWLLRLECWESWDQLVVYYVFPCPGIQSFFASLELAETWNKQFSLSSMDDAFKEKQWHPLLPILAEMLPGPMTLTFPSMTEDKARLLVEFFARHPMVTHLQLSGCTLGMQRSTLRIVAEALKRDQNLKHLDLSDNCLGSEGVHTLCQALMEHPTLEELVLDRNHIGQVGSVKIVDLLRVNHNILRVELDENPIGSEWARYIYVLQRDRSATLASARKCPLLPAVDKAKAAKSGAGSRKETKSSKEKDKEKGRNSLSEKDELISEMKEQSQRWMVGPIGKGLRPHLELLQELKPAMPLSSRLRRKEESLGTGSQEGWAFGLWADGMPQCVFCAAKAEDKLCTASGKQLGWEIYYFLLRKEDEAFYERIAIGWLLENTDLKLTDTFAKDPKLEGYMRRQTTSWALLSGRKNIGQMEQDEFIERFMPLSRQPTFERRAWEALEWFRVMDEDGSGTITVSEMLNCMLVSEDLLQAVIRHRLFVGTLAGGPRSVQLTVAEPDPEKEGEVQMHYAKVGTRSPVVWGLFNAQEEVTREVLLRWETFLVSVIENVPLSAELEDLDKAQHMSQLLRENQSQEWPSGLRGIFVGISSMFYAARDAGITARLIQKKDCLSAFTTALEAELRDPKGAREDPKKLQLHHQKVANLAMAHSFISRLLHDDAWLYFRRSWQMGQSSFIATWSLGVFLNGKRKDGNQATGKTAGAFTRVRSRLDEAVDAVEHMEEQNKQHNWARRLSAALRFSARVRRSHSSSTMD</sequence>
<dbReference type="Gene3D" id="1.10.238.10">
    <property type="entry name" value="EF-hand"/>
    <property type="match status" value="1"/>
</dbReference>